<dbReference type="InterPro" id="IPR039735">
    <property type="entry name" value="CHIC1/2"/>
</dbReference>
<comment type="subcellular location">
    <subcellularLocation>
        <location evidence="1">Membrane</location>
    </subcellularLocation>
</comment>
<keyword evidence="3" id="KW-0812">Transmembrane</keyword>
<evidence type="ECO:0000313" key="5">
    <source>
        <dbReference type="EMBL" id="CAB3230551.1"/>
    </source>
</evidence>
<dbReference type="Pfam" id="PF10256">
    <property type="entry name" value="Erf4"/>
    <property type="match status" value="1"/>
</dbReference>
<keyword evidence="3" id="KW-1133">Transmembrane helix</keyword>
<evidence type="ECO:0000256" key="1">
    <source>
        <dbReference type="ARBA" id="ARBA00004370"/>
    </source>
</evidence>
<evidence type="ECO:0000259" key="4">
    <source>
        <dbReference type="Pfam" id="PF10256"/>
    </source>
</evidence>
<sequence length="168" mass="19344">MEEQDNFYEIVTEDAGEIEQTYEEPLVRVPDPITVQGSGHITVFGMCNKFNDEFPAPLIGKIAPEEFNATICRINRRLGKMVSMNLNWLLFGCLCCCCTVGCSAWPVVCMNKRTKRTLAKALDWENRQLYHKLGLHWKLAKLKPTNSNMQEYVLLIEFIPKLPVYRPD</sequence>
<dbReference type="EMBL" id="LR783910">
    <property type="protein sequence ID" value="CAB3230551.1"/>
    <property type="molecule type" value="mRNA"/>
</dbReference>
<proteinExistence type="evidence at transcript level"/>
<dbReference type="AlphaFoldDB" id="A0A6F9D8P3"/>
<reference evidence="5" key="1">
    <citation type="submission" date="2020-04" db="EMBL/GenBank/DDBJ databases">
        <authorList>
            <person name="Neveu A P."/>
        </authorList>
    </citation>
    <scope>NUCLEOTIDE SEQUENCE</scope>
    <source>
        <tissue evidence="5">Whole embryo</tissue>
    </source>
</reference>
<organism evidence="5">
    <name type="scientific">Phallusia mammillata</name>
    <dbReference type="NCBI Taxonomy" id="59560"/>
    <lineage>
        <taxon>Eukaryota</taxon>
        <taxon>Metazoa</taxon>
        <taxon>Chordata</taxon>
        <taxon>Tunicata</taxon>
        <taxon>Ascidiacea</taxon>
        <taxon>Phlebobranchia</taxon>
        <taxon>Ascidiidae</taxon>
        <taxon>Phallusia</taxon>
    </lineage>
</organism>
<evidence type="ECO:0000256" key="2">
    <source>
        <dbReference type="ARBA" id="ARBA00023136"/>
    </source>
</evidence>
<evidence type="ECO:0000256" key="3">
    <source>
        <dbReference type="SAM" id="Phobius"/>
    </source>
</evidence>
<keyword evidence="2 3" id="KW-0472">Membrane</keyword>
<gene>
    <name evidence="5" type="primary">Chic2</name>
</gene>
<feature type="domain" description="Golgin subfamily A member 7/ERF4" evidence="4">
    <location>
        <begin position="48"/>
        <end position="137"/>
    </location>
</feature>
<dbReference type="InterPro" id="IPR019383">
    <property type="entry name" value="Golgin_A_7/ERF4"/>
</dbReference>
<feature type="transmembrane region" description="Helical" evidence="3">
    <location>
        <begin position="86"/>
        <end position="108"/>
    </location>
</feature>
<name>A0A6F9D8P3_9ASCI</name>
<accession>A0A6F9D8P3</accession>
<dbReference type="PANTHER" id="PTHR13005">
    <property type="entry name" value="CYSTEINE-RICH HYDROPHOBIC DOMAIN PROTEIN BRAIN X-LINKED PROTEIN"/>
    <property type="match status" value="1"/>
</dbReference>
<dbReference type="GO" id="GO:0016020">
    <property type="term" value="C:membrane"/>
    <property type="evidence" value="ECO:0007669"/>
    <property type="project" value="UniProtKB-SubCell"/>
</dbReference>
<protein>
    <submittedName>
        <fullName evidence="5">Cysteine-rich hydrophobic domain-containing protein 2</fullName>
    </submittedName>
</protein>
<dbReference type="PANTHER" id="PTHR13005:SF4">
    <property type="entry name" value="CYSTEINE-RICH HYDROPHOBIC PROTEIN"/>
    <property type="match status" value="1"/>
</dbReference>